<dbReference type="EMBL" id="JOJR01000665">
    <property type="protein sequence ID" value="RCN35424.1"/>
    <property type="molecule type" value="Genomic_DNA"/>
</dbReference>
<sequence>MDFENPKSEDLEFDFSLENAGCLITVRKYKYFNDETAQKLFPRSSADYVPSDSYTLPANYFCDAFWKNEKERLETVLDIWKTNKKKWVYFYITQIMLAAAVCGEAAEDFRYLNCMANIVTLINVSDFTEYGLLHNLYN</sequence>
<feature type="non-terminal residue" evidence="1">
    <location>
        <position position="138"/>
    </location>
</feature>
<dbReference type="AlphaFoldDB" id="A0A368FT74"/>
<organism evidence="1 2">
    <name type="scientific">Ancylostoma caninum</name>
    <name type="common">Dog hookworm</name>
    <dbReference type="NCBI Taxonomy" id="29170"/>
    <lineage>
        <taxon>Eukaryota</taxon>
        <taxon>Metazoa</taxon>
        <taxon>Ecdysozoa</taxon>
        <taxon>Nematoda</taxon>
        <taxon>Chromadorea</taxon>
        <taxon>Rhabditida</taxon>
        <taxon>Rhabditina</taxon>
        <taxon>Rhabditomorpha</taxon>
        <taxon>Strongyloidea</taxon>
        <taxon>Ancylostomatidae</taxon>
        <taxon>Ancylostomatinae</taxon>
        <taxon>Ancylostoma</taxon>
    </lineage>
</organism>
<evidence type="ECO:0000313" key="1">
    <source>
        <dbReference type="EMBL" id="RCN35424.1"/>
    </source>
</evidence>
<gene>
    <name evidence="1" type="ORF">ANCCAN_18719</name>
</gene>
<name>A0A368FT74_ANCCA</name>
<protein>
    <submittedName>
        <fullName evidence="1">Uncharacterized protein</fullName>
    </submittedName>
</protein>
<evidence type="ECO:0000313" key="2">
    <source>
        <dbReference type="Proteomes" id="UP000252519"/>
    </source>
</evidence>
<dbReference type="Proteomes" id="UP000252519">
    <property type="component" value="Unassembled WGS sequence"/>
</dbReference>
<keyword evidence="2" id="KW-1185">Reference proteome</keyword>
<reference evidence="1 2" key="1">
    <citation type="submission" date="2014-10" db="EMBL/GenBank/DDBJ databases">
        <title>Draft genome of the hookworm Ancylostoma caninum.</title>
        <authorList>
            <person name="Mitreva M."/>
        </authorList>
    </citation>
    <scope>NUCLEOTIDE SEQUENCE [LARGE SCALE GENOMIC DNA]</scope>
    <source>
        <strain evidence="1 2">Baltimore</strain>
    </source>
</reference>
<comment type="caution">
    <text evidence="1">The sequence shown here is derived from an EMBL/GenBank/DDBJ whole genome shotgun (WGS) entry which is preliminary data.</text>
</comment>
<dbReference type="OrthoDB" id="5865411at2759"/>
<accession>A0A368FT74</accession>
<proteinExistence type="predicted"/>